<evidence type="ECO:0000313" key="3">
    <source>
        <dbReference type="EMBL" id="MDA0165362.1"/>
    </source>
</evidence>
<evidence type="ECO:0000313" key="4">
    <source>
        <dbReference type="Proteomes" id="UP001149140"/>
    </source>
</evidence>
<feature type="non-terminal residue" evidence="3">
    <location>
        <position position="1"/>
    </location>
</feature>
<sequence length="273" mass="27133">PSAAPPSVAPPAEAAAAPVVPSAAPPSATPSSAVPVAARPSAGAREAFVEAWAIRAAAEAAGLRLADGVYANAAAALNAGKHLVLTGARGSGKTTLALAIARAAAQAGHAKGATVVTGAPAHPLVTDAAARGRWVIADELDQADLDAALKPLSTLLAGVPVTVDGQEAAPANGWRIVATWNGSPPRGEAVLRRFAAIDVARPPIDELKALVRQDDPTAQEAVETLLALGLPVGAGVLKEAADHIEARQAAVPTDASTLADEAVAAYISPLIDL</sequence>
<name>A0A9X3S594_9ACTN</name>
<dbReference type="SUPFAM" id="SSF52540">
    <property type="entry name" value="P-loop containing nucleoside triphosphate hydrolases"/>
    <property type="match status" value="1"/>
</dbReference>
<feature type="domain" description="AAA+ ATPase" evidence="2">
    <location>
        <begin position="79"/>
        <end position="205"/>
    </location>
</feature>
<evidence type="ECO:0000259" key="2">
    <source>
        <dbReference type="SMART" id="SM00382"/>
    </source>
</evidence>
<feature type="region of interest" description="Disordered" evidence="1">
    <location>
        <begin position="1"/>
        <end position="35"/>
    </location>
</feature>
<dbReference type="SMART" id="SM00382">
    <property type="entry name" value="AAA"/>
    <property type="match status" value="1"/>
</dbReference>
<reference evidence="3" key="1">
    <citation type="submission" date="2022-10" db="EMBL/GenBank/DDBJ databases">
        <title>The WGS of Solirubrobacter ginsenosidimutans DSM 21036.</title>
        <authorList>
            <person name="Jiang Z."/>
        </authorList>
    </citation>
    <scope>NUCLEOTIDE SEQUENCE</scope>
    <source>
        <strain evidence="3">DSM 21036</strain>
    </source>
</reference>
<organism evidence="3 4">
    <name type="scientific">Solirubrobacter ginsenosidimutans</name>
    <dbReference type="NCBI Taxonomy" id="490573"/>
    <lineage>
        <taxon>Bacteria</taxon>
        <taxon>Bacillati</taxon>
        <taxon>Actinomycetota</taxon>
        <taxon>Thermoleophilia</taxon>
        <taxon>Solirubrobacterales</taxon>
        <taxon>Solirubrobacteraceae</taxon>
        <taxon>Solirubrobacter</taxon>
    </lineage>
</organism>
<dbReference type="EMBL" id="JAPDOD010000046">
    <property type="protein sequence ID" value="MDA0165362.1"/>
    <property type="molecule type" value="Genomic_DNA"/>
</dbReference>
<dbReference type="AlphaFoldDB" id="A0A9X3S594"/>
<comment type="caution">
    <text evidence="3">The sequence shown here is derived from an EMBL/GenBank/DDBJ whole genome shotgun (WGS) entry which is preliminary data.</text>
</comment>
<dbReference type="InterPro" id="IPR003593">
    <property type="entry name" value="AAA+_ATPase"/>
</dbReference>
<keyword evidence="4" id="KW-1185">Reference proteome</keyword>
<dbReference type="InterPro" id="IPR027417">
    <property type="entry name" value="P-loop_NTPase"/>
</dbReference>
<gene>
    <name evidence="3" type="ORF">OM076_34150</name>
</gene>
<accession>A0A9X3S594</accession>
<proteinExistence type="predicted"/>
<feature type="compositionally biased region" description="Low complexity" evidence="1">
    <location>
        <begin position="1"/>
        <end position="22"/>
    </location>
</feature>
<protein>
    <recommendedName>
        <fullName evidence="2">AAA+ ATPase domain-containing protein</fullName>
    </recommendedName>
</protein>
<dbReference type="Gene3D" id="3.40.50.300">
    <property type="entry name" value="P-loop containing nucleotide triphosphate hydrolases"/>
    <property type="match status" value="1"/>
</dbReference>
<dbReference type="Proteomes" id="UP001149140">
    <property type="component" value="Unassembled WGS sequence"/>
</dbReference>
<evidence type="ECO:0000256" key="1">
    <source>
        <dbReference type="SAM" id="MobiDB-lite"/>
    </source>
</evidence>